<keyword evidence="2 5" id="KW-0238">DNA-binding</keyword>
<dbReference type="Proteomes" id="UP000785625">
    <property type="component" value="Unassembled WGS sequence"/>
</dbReference>
<name>A0ABS2GXJ7_9LACO</name>
<sequence length="297" mass="32890">MVTVKEIAQRAGYSSATVSRLLNGDPTLSITDQTRDKILAVADVLGYWEDHERPLGGKEIALLFRVTEQEQQNDVYFATLNKAIRKVLKQRQLHVKTYSDTEELIDNADHHEGFICVGANHLTMSELSRLHKVLPAGVIIDTNPAPQYFDSVQPNLSLTVRNAFVQLIENGFERIGFIGGQGLQIADRPIMADSRTATFKIVAEEYGMKYAPIFSSGAFTVENGRRIGQQIIERFGKIGLPDAFICASDTITVGVLQAFNEGGVLVPRDTSIISIRQIAINKLNTSSKHFSHKDFNG</sequence>
<evidence type="ECO:0000256" key="2">
    <source>
        <dbReference type="ARBA" id="ARBA00023125"/>
    </source>
</evidence>
<dbReference type="PANTHER" id="PTHR30146:SF149">
    <property type="entry name" value="HTH-TYPE TRANSCRIPTIONAL REGULATOR EBGR"/>
    <property type="match status" value="1"/>
</dbReference>
<dbReference type="CDD" id="cd01392">
    <property type="entry name" value="HTH_LacI"/>
    <property type="match status" value="1"/>
</dbReference>
<dbReference type="EMBL" id="JACJKU010000004">
    <property type="protein sequence ID" value="MBM6940046.1"/>
    <property type="molecule type" value="Genomic_DNA"/>
</dbReference>
<keyword evidence="1" id="KW-0805">Transcription regulation</keyword>
<accession>A0ABS2GXJ7</accession>
<organism evidence="5 6">
    <name type="scientific">Limosilactobacillus coleohominis</name>
    <dbReference type="NCBI Taxonomy" id="181675"/>
    <lineage>
        <taxon>Bacteria</taxon>
        <taxon>Bacillati</taxon>
        <taxon>Bacillota</taxon>
        <taxon>Bacilli</taxon>
        <taxon>Lactobacillales</taxon>
        <taxon>Lactobacillaceae</taxon>
        <taxon>Limosilactobacillus</taxon>
    </lineage>
</organism>
<evidence type="ECO:0000256" key="3">
    <source>
        <dbReference type="ARBA" id="ARBA00023163"/>
    </source>
</evidence>
<keyword evidence="6" id="KW-1185">Reference proteome</keyword>
<evidence type="ECO:0000259" key="4">
    <source>
        <dbReference type="PROSITE" id="PS50932"/>
    </source>
</evidence>
<keyword evidence="3" id="KW-0804">Transcription</keyword>
<protein>
    <submittedName>
        <fullName evidence="5">LacI family DNA-binding transcriptional regulator</fullName>
    </submittedName>
</protein>
<dbReference type="InterPro" id="IPR028082">
    <property type="entry name" value="Peripla_BP_I"/>
</dbReference>
<gene>
    <name evidence="5" type="ORF">H5975_00850</name>
</gene>
<dbReference type="Pfam" id="PF13377">
    <property type="entry name" value="Peripla_BP_3"/>
    <property type="match status" value="1"/>
</dbReference>
<dbReference type="PROSITE" id="PS50932">
    <property type="entry name" value="HTH_LACI_2"/>
    <property type="match status" value="1"/>
</dbReference>
<proteinExistence type="predicted"/>
<feature type="domain" description="HTH lacI-type" evidence="4">
    <location>
        <begin position="2"/>
        <end position="47"/>
    </location>
</feature>
<dbReference type="PANTHER" id="PTHR30146">
    <property type="entry name" value="LACI-RELATED TRANSCRIPTIONAL REPRESSOR"/>
    <property type="match status" value="1"/>
</dbReference>
<comment type="caution">
    <text evidence="5">The sequence shown here is derived from an EMBL/GenBank/DDBJ whole genome shotgun (WGS) entry which is preliminary data.</text>
</comment>
<dbReference type="InterPro" id="IPR000843">
    <property type="entry name" value="HTH_LacI"/>
</dbReference>
<dbReference type="SUPFAM" id="SSF47413">
    <property type="entry name" value="lambda repressor-like DNA-binding domains"/>
    <property type="match status" value="1"/>
</dbReference>
<dbReference type="GO" id="GO:0003677">
    <property type="term" value="F:DNA binding"/>
    <property type="evidence" value="ECO:0007669"/>
    <property type="project" value="UniProtKB-KW"/>
</dbReference>
<dbReference type="Gene3D" id="3.40.50.2300">
    <property type="match status" value="2"/>
</dbReference>
<dbReference type="SMART" id="SM00354">
    <property type="entry name" value="HTH_LACI"/>
    <property type="match status" value="1"/>
</dbReference>
<dbReference type="Gene3D" id="1.10.260.40">
    <property type="entry name" value="lambda repressor-like DNA-binding domains"/>
    <property type="match status" value="1"/>
</dbReference>
<reference evidence="5 6" key="1">
    <citation type="journal article" date="2021" name="Sci. Rep.">
        <title>The distribution of antibiotic resistance genes in chicken gut microbiota commensals.</title>
        <authorList>
            <person name="Juricova H."/>
            <person name="Matiasovicova J."/>
            <person name="Kubasova T."/>
            <person name="Cejkova D."/>
            <person name="Rychlik I."/>
        </authorList>
    </citation>
    <scope>NUCLEOTIDE SEQUENCE [LARGE SCALE GENOMIC DNA]</scope>
    <source>
        <strain evidence="5 6">An574</strain>
    </source>
</reference>
<dbReference type="InterPro" id="IPR046335">
    <property type="entry name" value="LacI/GalR-like_sensor"/>
</dbReference>
<dbReference type="Pfam" id="PF00356">
    <property type="entry name" value="LacI"/>
    <property type="match status" value="1"/>
</dbReference>
<evidence type="ECO:0000256" key="1">
    <source>
        <dbReference type="ARBA" id="ARBA00023015"/>
    </source>
</evidence>
<evidence type="ECO:0000313" key="6">
    <source>
        <dbReference type="Proteomes" id="UP000785625"/>
    </source>
</evidence>
<dbReference type="InterPro" id="IPR010982">
    <property type="entry name" value="Lambda_DNA-bd_dom_sf"/>
</dbReference>
<dbReference type="SUPFAM" id="SSF53822">
    <property type="entry name" value="Periplasmic binding protein-like I"/>
    <property type="match status" value="1"/>
</dbReference>
<evidence type="ECO:0000313" key="5">
    <source>
        <dbReference type="EMBL" id="MBM6940046.1"/>
    </source>
</evidence>